<feature type="region of interest" description="Disordered" evidence="2">
    <location>
        <begin position="789"/>
        <end position="829"/>
    </location>
</feature>
<dbReference type="InterPro" id="IPR010730">
    <property type="entry name" value="HET"/>
</dbReference>
<evidence type="ECO:0000256" key="2">
    <source>
        <dbReference type="SAM" id="MobiDB-lite"/>
    </source>
</evidence>
<keyword evidence="5" id="KW-1185">Reference proteome</keyword>
<feature type="domain" description="Heterokaryon incompatibility" evidence="3">
    <location>
        <begin position="703"/>
        <end position="850"/>
    </location>
</feature>
<dbReference type="InterPro" id="IPR036770">
    <property type="entry name" value="Ankyrin_rpt-contain_sf"/>
</dbReference>
<protein>
    <recommendedName>
        <fullName evidence="3">Heterokaryon incompatibility domain-containing protein</fullName>
    </recommendedName>
</protein>
<dbReference type="InterPro" id="IPR002110">
    <property type="entry name" value="Ankyrin_rpt"/>
</dbReference>
<dbReference type="Gene3D" id="1.25.40.20">
    <property type="entry name" value="Ankyrin repeat-containing domain"/>
    <property type="match status" value="2"/>
</dbReference>
<keyword evidence="1" id="KW-0040">ANK repeat</keyword>
<evidence type="ECO:0000313" key="4">
    <source>
        <dbReference type="EMBL" id="KAH7368421.1"/>
    </source>
</evidence>
<feature type="compositionally biased region" description="Acidic residues" evidence="2">
    <location>
        <begin position="807"/>
        <end position="824"/>
    </location>
</feature>
<feature type="region of interest" description="Disordered" evidence="2">
    <location>
        <begin position="561"/>
        <end position="632"/>
    </location>
</feature>
<dbReference type="AlphaFoldDB" id="A0A8K0TKE6"/>
<sequence length="1255" mass="140411">MTPERAASAILTLAQKKITRQESTLSEAELKLLDLYAQHGRKSDDFTGPVLEAVRLLLQEEEHCMARCFVDRNAAKLDPKHLQQLFAMAIKAPWNPSSDGFDSLARRLIQLGMPNGLDHDGNLPLYYACRHGRADIFATLVEAGADLEATCDDILPIDDTCPTPRCNLLKLTLDAKYFGFKFDWTFECGWGTSFDRQWDPIINTFLSQGMAFDPGHPLIAYHLQTACTQGRSDIVDLILKPGDKAFQTLLADNAMVTGLALPAALESAARAGQSAIIEKLVALGADPRTPFPAGTIVPAPFEAKRLFKKGPVSPLAGPSWMLSYRYPEDYNWDGVAQSLELMVIVGEKQPEDAAFNEECAKILQGCITHGHVVPAGHLLDRGLRPLAITKCTSPAGLDLCVQRDISSLLNWRSVLDDACREGHAEVLRAVVKHTGPGIWKNKNELLQYARRARNKPDLFCCFIEHCGLEIDYVGKASLFSEEDSSLLASAIKDIHTDRTAAHIQLMVSLGASTEMPGLPYDAREAMWKSTEDGNWQRTVESFRSYFLPALRAVYGEEMPYPPGWPHQAQDAEARFQEKQQSQKQKPSSYNRPDGIDSEADDSFTPISKLASRPRPYQEVPEQRQFSNTMPTQPQCSYLDRDVLKGLDGVPFPFASLGGFPDGIRLIRIDPATKADAPLQCSFIRCSLAEAPTFQILTGCWNITSVLESIDVEDIQAMVHADLAIALRRVRYPTSTMVLWIREICINYRDVEETNKQMTLIRNIHLDAQRHLVWLGEDTDDANLVFDFLDQPAPEPQDTSPRRHVEPEDGDDSDVESVESEETDESSCYPEETKAAYERLCHRPWFYLPWTETEVFLCNKMSILCGCHELTIAGSPLARLVRPYRSYISESEAVPPHCPPSRPPTGPEHLSNLSECFYELDWYSDPVNCARRIANRLAWDPSTRLDPRECAFATASLSAEPPFVIDYWDSMAAILRKITEAALDDELNILLHFGFNNKVVQGLPSWVPDLTHPEEITAFYSDTASGGQFSKFDFKGPRVDGDQLILPGLCVERILAVGAVMQDSDPVAMQRVLHNWESVAVSMSHGSIVDFITDGFLQTLVASTASRRLFDVKTSMRWYDLHGSGALRDADSEWFETCKLAEAWFGLSHRQRDDTYVANMNKNNLDRYEGQVWTMGRGRRFFVTERGNMGLAPLDAKPGDVVMHPLTAKMMQPFQYVLSQRLDGTYGLVGAACLFVADVPERFKKGELSPVDFVIR</sequence>
<evidence type="ECO:0000313" key="5">
    <source>
        <dbReference type="Proteomes" id="UP000813385"/>
    </source>
</evidence>
<dbReference type="EMBL" id="JAGPXD010000002">
    <property type="protein sequence ID" value="KAH7368421.1"/>
    <property type="molecule type" value="Genomic_DNA"/>
</dbReference>
<feature type="compositionally biased region" description="Polar residues" evidence="2">
    <location>
        <begin position="623"/>
        <end position="632"/>
    </location>
</feature>
<dbReference type="Proteomes" id="UP000813385">
    <property type="component" value="Unassembled WGS sequence"/>
</dbReference>
<organism evidence="4 5">
    <name type="scientific">Plectosphaerella cucumerina</name>
    <dbReference type="NCBI Taxonomy" id="40658"/>
    <lineage>
        <taxon>Eukaryota</taxon>
        <taxon>Fungi</taxon>
        <taxon>Dikarya</taxon>
        <taxon>Ascomycota</taxon>
        <taxon>Pezizomycotina</taxon>
        <taxon>Sordariomycetes</taxon>
        <taxon>Hypocreomycetidae</taxon>
        <taxon>Glomerellales</taxon>
        <taxon>Plectosphaerellaceae</taxon>
        <taxon>Plectosphaerella</taxon>
    </lineage>
</organism>
<dbReference type="SMART" id="SM00248">
    <property type="entry name" value="ANK"/>
    <property type="match status" value="3"/>
</dbReference>
<dbReference type="SUPFAM" id="SSF48403">
    <property type="entry name" value="Ankyrin repeat"/>
    <property type="match status" value="1"/>
</dbReference>
<dbReference type="Pfam" id="PF06985">
    <property type="entry name" value="HET"/>
    <property type="match status" value="1"/>
</dbReference>
<comment type="caution">
    <text evidence="4">The sequence shown here is derived from an EMBL/GenBank/DDBJ whole genome shotgun (WGS) entry which is preliminary data.</text>
</comment>
<feature type="repeat" description="ANK" evidence="1">
    <location>
        <begin position="120"/>
        <end position="152"/>
    </location>
</feature>
<dbReference type="PROSITE" id="PS50088">
    <property type="entry name" value="ANK_REPEAT"/>
    <property type="match status" value="1"/>
</dbReference>
<dbReference type="OrthoDB" id="5219748at2759"/>
<evidence type="ECO:0000259" key="3">
    <source>
        <dbReference type="Pfam" id="PF06985"/>
    </source>
</evidence>
<feature type="compositionally biased region" description="Low complexity" evidence="2">
    <location>
        <begin position="578"/>
        <end position="588"/>
    </location>
</feature>
<proteinExistence type="predicted"/>
<dbReference type="InterPro" id="IPR052895">
    <property type="entry name" value="HetReg/Transcr_Mod"/>
</dbReference>
<name>A0A8K0TKE6_9PEZI</name>
<dbReference type="PANTHER" id="PTHR24148">
    <property type="entry name" value="ANKYRIN REPEAT DOMAIN-CONTAINING PROTEIN 39 HOMOLOG-RELATED"/>
    <property type="match status" value="1"/>
</dbReference>
<gene>
    <name evidence="4" type="ORF">B0T11DRAFT_326608</name>
</gene>
<dbReference type="Pfam" id="PF00023">
    <property type="entry name" value="Ank"/>
    <property type="match status" value="1"/>
</dbReference>
<reference evidence="4" key="1">
    <citation type="journal article" date="2021" name="Nat. Commun.">
        <title>Genetic determinants of endophytism in the Arabidopsis root mycobiome.</title>
        <authorList>
            <person name="Mesny F."/>
            <person name="Miyauchi S."/>
            <person name="Thiergart T."/>
            <person name="Pickel B."/>
            <person name="Atanasova L."/>
            <person name="Karlsson M."/>
            <person name="Huettel B."/>
            <person name="Barry K.W."/>
            <person name="Haridas S."/>
            <person name="Chen C."/>
            <person name="Bauer D."/>
            <person name="Andreopoulos W."/>
            <person name="Pangilinan J."/>
            <person name="LaButti K."/>
            <person name="Riley R."/>
            <person name="Lipzen A."/>
            <person name="Clum A."/>
            <person name="Drula E."/>
            <person name="Henrissat B."/>
            <person name="Kohler A."/>
            <person name="Grigoriev I.V."/>
            <person name="Martin F.M."/>
            <person name="Hacquard S."/>
        </authorList>
    </citation>
    <scope>NUCLEOTIDE SEQUENCE</scope>
    <source>
        <strain evidence="4">MPI-CAGE-AT-0016</strain>
    </source>
</reference>
<accession>A0A8K0TKE6</accession>
<evidence type="ECO:0000256" key="1">
    <source>
        <dbReference type="PROSITE-ProRule" id="PRU00023"/>
    </source>
</evidence>
<dbReference type="PROSITE" id="PS50297">
    <property type="entry name" value="ANK_REP_REGION"/>
    <property type="match status" value="1"/>
</dbReference>
<dbReference type="PANTHER" id="PTHR24148:SF64">
    <property type="entry name" value="HETEROKARYON INCOMPATIBILITY DOMAIN-CONTAINING PROTEIN"/>
    <property type="match status" value="1"/>
</dbReference>